<dbReference type="Proteomes" id="UP001447842">
    <property type="component" value="Chromosome"/>
</dbReference>
<dbReference type="PANTHER" id="PTHR24320">
    <property type="entry name" value="RETINOL DEHYDROGENASE"/>
    <property type="match status" value="1"/>
</dbReference>
<evidence type="ECO:0000313" key="3">
    <source>
        <dbReference type="EMBL" id="XAU15609.1"/>
    </source>
</evidence>
<dbReference type="PANTHER" id="PTHR24320:SF274">
    <property type="entry name" value="CHAIN DEHYDROGENASE, PUTATIVE (AFU_ORTHOLOGUE AFUA_4G00440)-RELATED"/>
    <property type="match status" value="1"/>
</dbReference>
<comment type="similarity">
    <text evidence="1">Belongs to the short-chain dehydrogenases/reductases (SDR) family.</text>
</comment>
<accession>A0ABZ3HBH8</accession>
<keyword evidence="4" id="KW-1185">Reference proteome</keyword>
<reference evidence="3 4" key="1">
    <citation type="submission" date="2024-03" db="EMBL/GenBank/DDBJ databases">
        <title>Sulfurimonas sp. HSL3-1.</title>
        <authorList>
            <person name="Wang S."/>
        </authorList>
    </citation>
    <scope>NUCLEOTIDE SEQUENCE [LARGE SCALE GENOMIC DNA]</scope>
    <source>
        <strain evidence="3 4">HSL3-1</strain>
    </source>
</reference>
<dbReference type="RefSeq" id="WP_345973024.1">
    <property type="nucleotide sequence ID" value="NZ_CP147920.1"/>
</dbReference>
<dbReference type="InterPro" id="IPR036291">
    <property type="entry name" value="NAD(P)-bd_dom_sf"/>
</dbReference>
<dbReference type="InterPro" id="IPR002347">
    <property type="entry name" value="SDR_fam"/>
</dbReference>
<dbReference type="Pfam" id="PF00106">
    <property type="entry name" value="adh_short"/>
    <property type="match status" value="1"/>
</dbReference>
<dbReference type="PRINTS" id="PR00081">
    <property type="entry name" value="GDHRDH"/>
</dbReference>
<dbReference type="SUPFAM" id="SSF51735">
    <property type="entry name" value="NAD(P)-binding Rossmann-fold domains"/>
    <property type="match status" value="1"/>
</dbReference>
<dbReference type="EMBL" id="CP147920">
    <property type="protein sequence ID" value="XAU15609.1"/>
    <property type="molecule type" value="Genomic_DNA"/>
</dbReference>
<evidence type="ECO:0000256" key="1">
    <source>
        <dbReference type="ARBA" id="ARBA00006484"/>
    </source>
</evidence>
<keyword evidence="2" id="KW-0560">Oxidoreductase</keyword>
<organism evidence="3 4">
    <name type="scientific">Sulfurimonas diazotrophicus</name>
    <dbReference type="NCBI Taxonomy" id="3131939"/>
    <lineage>
        <taxon>Bacteria</taxon>
        <taxon>Pseudomonadati</taxon>
        <taxon>Campylobacterota</taxon>
        <taxon>Epsilonproteobacteria</taxon>
        <taxon>Campylobacterales</taxon>
        <taxon>Sulfurimonadaceae</taxon>
        <taxon>Sulfurimonas</taxon>
    </lineage>
</organism>
<protein>
    <submittedName>
        <fullName evidence="3">SDR family NAD(P)-dependent oxidoreductase</fullName>
    </submittedName>
</protein>
<sequence>MAKVFITGSSDGLGLLAARMLVEAGHDVVLHARNAARADDARRQLSEARDVLIADLSDMAATVRLAEAVNAIGPFDAVIHNAGVYRAPKPAIFAVNVLAPYILTALIARPKRLVYIGSNMHTQGSAEIDALAPETGVTYSDSKLLVLMLSNAVARRWPGVYANTVDPGWVPTKMGGKGAPDDLQEGARTQVWLASGGDAAVSGRYLFHMQEASYASKADDVAAQEALLARCEAVSGITFPAQ</sequence>
<gene>
    <name evidence="3" type="ORF">WCY31_02655</name>
</gene>
<proteinExistence type="inferred from homology"/>
<evidence type="ECO:0000256" key="2">
    <source>
        <dbReference type="ARBA" id="ARBA00023002"/>
    </source>
</evidence>
<evidence type="ECO:0000313" key="4">
    <source>
        <dbReference type="Proteomes" id="UP001447842"/>
    </source>
</evidence>
<dbReference type="Gene3D" id="3.40.50.720">
    <property type="entry name" value="NAD(P)-binding Rossmann-like Domain"/>
    <property type="match status" value="1"/>
</dbReference>
<name>A0ABZ3HBH8_9BACT</name>